<dbReference type="PROSITE" id="PS50883">
    <property type="entry name" value="EAL"/>
    <property type="match status" value="1"/>
</dbReference>
<dbReference type="STRING" id="593907.Celgi_3011"/>
<dbReference type="Pfam" id="PF00990">
    <property type="entry name" value="GGDEF"/>
    <property type="match status" value="1"/>
</dbReference>
<gene>
    <name evidence="4" type="ordered locus">Celgi_3011</name>
</gene>
<proteinExistence type="predicted"/>
<dbReference type="InterPro" id="IPR035919">
    <property type="entry name" value="EAL_sf"/>
</dbReference>
<reference evidence="5" key="1">
    <citation type="submission" date="2011-04" db="EMBL/GenBank/DDBJ databases">
        <title>Complete sequence of Cellvibrio gilvus ATCC 13127.</title>
        <authorList>
            <person name="Lucas S."/>
            <person name="Han J."/>
            <person name="Lapidus A."/>
            <person name="Cheng J.-F."/>
            <person name="Goodwin L."/>
            <person name="Pitluck S."/>
            <person name="Peters L."/>
            <person name="Munk A."/>
            <person name="Detter J.C."/>
            <person name="Han C."/>
            <person name="Tapia R."/>
            <person name="Land M."/>
            <person name="Hauser L."/>
            <person name="Kyrpides N."/>
            <person name="Ivanova N."/>
            <person name="Ovchinnikova G."/>
            <person name="Pagani I."/>
            <person name="Mead D."/>
            <person name="Brumm P."/>
            <person name="Woyke T."/>
        </authorList>
    </citation>
    <scope>NUCLEOTIDE SEQUENCE [LARGE SCALE GENOMIC DNA]</scope>
    <source>
        <strain evidence="5">ATCC 13127 / NRRL B-14078</strain>
    </source>
</reference>
<dbReference type="InterPro" id="IPR029787">
    <property type="entry name" value="Nucleotide_cyclase"/>
</dbReference>
<evidence type="ECO:0000313" key="5">
    <source>
        <dbReference type="Proteomes" id="UP000000485"/>
    </source>
</evidence>
<dbReference type="PANTHER" id="PTHR33121">
    <property type="entry name" value="CYCLIC DI-GMP PHOSPHODIESTERASE PDEF"/>
    <property type="match status" value="1"/>
</dbReference>
<keyword evidence="1" id="KW-0472">Membrane</keyword>
<feature type="domain" description="GGDEF" evidence="3">
    <location>
        <begin position="200"/>
        <end position="320"/>
    </location>
</feature>
<dbReference type="InterPro" id="IPR001633">
    <property type="entry name" value="EAL_dom"/>
</dbReference>
<dbReference type="InterPro" id="IPR000160">
    <property type="entry name" value="GGDEF_dom"/>
</dbReference>
<dbReference type="OrthoDB" id="23692at2"/>
<dbReference type="Proteomes" id="UP000000485">
    <property type="component" value="Chromosome"/>
</dbReference>
<dbReference type="SUPFAM" id="SSF141868">
    <property type="entry name" value="EAL domain-like"/>
    <property type="match status" value="1"/>
</dbReference>
<dbReference type="InterPro" id="IPR050706">
    <property type="entry name" value="Cyclic-di-GMP_PDE-like"/>
</dbReference>
<evidence type="ECO:0000256" key="1">
    <source>
        <dbReference type="SAM" id="Phobius"/>
    </source>
</evidence>
<keyword evidence="5" id="KW-1185">Reference proteome</keyword>
<keyword evidence="1" id="KW-0812">Transmembrane</keyword>
<dbReference type="KEGG" id="cga:Celgi_3011"/>
<dbReference type="PANTHER" id="PTHR33121:SF70">
    <property type="entry name" value="SIGNALING PROTEIN YKOW"/>
    <property type="match status" value="1"/>
</dbReference>
<dbReference type="RefSeq" id="WP_013885020.1">
    <property type="nucleotide sequence ID" value="NC_015671.1"/>
</dbReference>
<dbReference type="CDD" id="cd01949">
    <property type="entry name" value="GGDEF"/>
    <property type="match status" value="1"/>
</dbReference>
<dbReference type="HOGENOM" id="CLU_000445_70_49_11"/>
<protein>
    <submittedName>
        <fullName evidence="4">Diguanylate cyclase/phosphodiesterase</fullName>
    </submittedName>
</protein>
<dbReference type="Gene3D" id="3.20.20.450">
    <property type="entry name" value="EAL domain"/>
    <property type="match status" value="1"/>
</dbReference>
<sequence length="582" mass="60817">MATMAAHSWAGRVLARATALLYGVGGAVTGLLAANASGTDPARAATLGTIAVGALVLGSLLASAGTRLPAPAMSLALFMAALVLAAGTFITDEPTVAVATSSLTALVVIDAVVFFTPAVAWTHVGLATGLQAVALTLGPGVPTLVTAGLVLSWCGIAVAIGLLARQASSARVDSLTGLLNRRGWDTALDEAIERAQRRGEDLSVALIDVDHFKAVNDLHGHAEGDALLATIAATWRAHVDESVVLARRGGDEFAALMPGRDVYQALEQAEAMRRVSAAPVSCGVGQHVPGEPAGHLLRRTDAALYAAKAAGRGRTVASANPDVGLVRDLADAIEHGQIHVALQPVVELDTGYSRGIEALARWHHPTLGDIEPDQFIPIAEDGGLITALGAAVLRQACADAHALSRTWDREMILGVNVSGRELVSPGYAEELLRVLEEVRWPPERLVLEVTESLVDASSTEAGDALARLRSAGIAIAIDDFGTGWSSLSRLDELPVDWLKLDRSFLTSLTTSARRRAIVRALIRLCDELGILVLAEGVESREQEDLLRGLGCRFAQGHLYGAASLLVDLPAPPTLRADQPPGP</sequence>
<evidence type="ECO:0000313" key="4">
    <source>
        <dbReference type="EMBL" id="AEI13503.1"/>
    </source>
</evidence>
<accession>F8A716</accession>
<keyword evidence="1" id="KW-1133">Transmembrane helix</keyword>
<dbReference type="EMBL" id="CP002665">
    <property type="protein sequence ID" value="AEI13503.1"/>
    <property type="molecule type" value="Genomic_DNA"/>
</dbReference>
<feature type="transmembrane region" description="Helical" evidence="1">
    <location>
        <begin position="103"/>
        <end position="124"/>
    </location>
</feature>
<dbReference type="PROSITE" id="PS50887">
    <property type="entry name" value="GGDEF"/>
    <property type="match status" value="1"/>
</dbReference>
<name>F8A716_CELGA</name>
<feature type="transmembrane region" description="Helical" evidence="1">
    <location>
        <begin position="13"/>
        <end position="33"/>
    </location>
</feature>
<dbReference type="SUPFAM" id="SSF55073">
    <property type="entry name" value="Nucleotide cyclase"/>
    <property type="match status" value="1"/>
</dbReference>
<feature type="transmembrane region" description="Helical" evidence="1">
    <location>
        <begin position="45"/>
        <end position="64"/>
    </location>
</feature>
<dbReference type="eggNOG" id="COG5001">
    <property type="taxonomic scope" value="Bacteria"/>
</dbReference>
<feature type="domain" description="EAL" evidence="2">
    <location>
        <begin position="322"/>
        <end position="576"/>
    </location>
</feature>
<dbReference type="CDD" id="cd01948">
    <property type="entry name" value="EAL"/>
    <property type="match status" value="1"/>
</dbReference>
<evidence type="ECO:0000259" key="2">
    <source>
        <dbReference type="PROSITE" id="PS50883"/>
    </source>
</evidence>
<dbReference type="AlphaFoldDB" id="F8A716"/>
<feature type="transmembrane region" description="Helical" evidence="1">
    <location>
        <begin position="144"/>
        <end position="164"/>
    </location>
</feature>
<dbReference type="Pfam" id="PF00563">
    <property type="entry name" value="EAL"/>
    <property type="match status" value="1"/>
</dbReference>
<dbReference type="SMART" id="SM00267">
    <property type="entry name" value="GGDEF"/>
    <property type="match status" value="1"/>
</dbReference>
<dbReference type="SMART" id="SM00052">
    <property type="entry name" value="EAL"/>
    <property type="match status" value="1"/>
</dbReference>
<organism evidence="4 5">
    <name type="scientific">Cellulomonas gilvus (strain ATCC 13127 / NRRL B-14078)</name>
    <name type="common">Cellvibrio gilvus</name>
    <dbReference type="NCBI Taxonomy" id="593907"/>
    <lineage>
        <taxon>Bacteria</taxon>
        <taxon>Bacillati</taxon>
        <taxon>Actinomycetota</taxon>
        <taxon>Actinomycetes</taxon>
        <taxon>Micrococcales</taxon>
        <taxon>Cellulomonadaceae</taxon>
        <taxon>Cellulomonas</taxon>
    </lineage>
</organism>
<evidence type="ECO:0000259" key="3">
    <source>
        <dbReference type="PROSITE" id="PS50887"/>
    </source>
</evidence>
<dbReference type="GO" id="GO:0071111">
    <property type="term" value="F:cyclic-guanylate-specific phosphodiesterase activity"/>
    <property type="evidence" value="ECO:0007669"/>
    <property type="project" value="InterPro"/>
</dbReference>
<dbReference type="InterPro" id="IPR043128">
    <property type="entry name" value="Rev_trsase/Diguanyl_cyclase"/>
</dbReference>
<feature type="transmembrane region" description="Helical" evidence="1">
    <location>
        <begin position="70"/>
        <end position="91"/>
    </location>
</feature>
<dbReference type="NCBIfam" id="TIGR00254">
    <property type="entry name" value="GGDEF"/>
    <property type="match status" value="1"/>
</dbReference>
<dbReference type="Gene3D" id="3.30.70.270">
    <property type="match status" value="1"/>
</dbReference>